<dbReference type="InterPro" id="IPR011335">
    <property type="entry name" value="Restrct_endonuc-II-like"/>
</dbReference>
<keyword evidence="2" id="KW-0540">Nuclease</keyword>
<dbReference type="InterPro" id="IPR008538">
    <property type="entry name" value="Uma2"/>
</dbReference>
<keyword evidence="2" id="KW-0378">Hydrolase</keyword>
<dbReference type="GO" id="GO:0004519">
    <property type="term" value="F:endonuclease activity"/>
    <property type="evidence" value="ECO:0007669"/>
    <property type="project" value="UniProtKB-KW"/>
</dbReference>
<dbReference type="Gene3D" id="3.90.1570.10">
    <property type="entry name" value="tt1808, chain A"/>
    <property type="match status" value="1"/>
</dbReference>
<dbReference type="Proteomes" id="UP000682308">
    <property type="component" value="Unassembled WGS sequence"/>
</dbReference>
<reference evidence="2 3" key="1">
    <citation type="submission" date="2021-04" db="EMBL/GenBank/DDBJ databases">
        <title>Characterization of the biosynthetic gene cluster of new lipopeptides with antitumor activity in the genome of the marine Streptomyces PHM034.</title>
        <authorList>
            <person name="Ceniceros A."/>
            <person name="Canedo L."/>
            <person name="Mendez C."/>
            <person name="Olano C."/>
            <person name="Schleissner C."/>
            <person name="Cuevas C."/>
            <person name="De La Calle F."/>
            <person name="Salas J.A."/>
        </authorList>
    </citation>
    <scope>NUCLEOTIDE SEQUENCE [LARGE SCALE GENOMIC DNA]</scope>
    <source>
        <strain evidence="2 3">PHM034</strain>
    </source>
</reference>
<sequence>MSVMSDLVERGGIPEGYKVEVFDGRVIMTPQSPEQDWTVSDVKDAVKASGIARERVFGDVLITFPGENDAAPDLTIVGFDAERRRNSYSCLDVLAVVEVPSEPDDEKDYVRNVRKYGRYGIEYYMIADPFRKAVTLMTEPRDSGYGRSVEIPYGQVVAFTLATGERVRIDTSTFPARDAQDG</sequence>
<feature type="domain" description="Putative restriction endonuclease" evidence="1">
    <location>
        <begin position="14"/>
        <end position="147"/>
    </location>
</feature>
<gene>
    <name evidence="2" type="ORF">KEF29_37285</name>
</gene>
<dbReference type="AlphaFoldDB" id="A0A941J1C5"/>
<evidence type="ECO:0000313" key="3">
    <source>
        <dbReference type="Proteomes" id="UP000682308"/>
    </source>
</evidence>
<proteinExistence type="predicted"/>
<dbReference type="PANTHER" id="PTHR35400:SF3">
    <property type="entry name" value="SLL1072 PROTEIN"/>
    <property type="match status" value="1"/>
</dbReference>
<name>A0A941J1C5_9ACTN</name>
<protein>
    <submittedName>
        <fullName evidence="2">Uma2 family endonuclease</fullName>
    </submittedName>
</protein>
<comment type="caution">
    <text evidence="2">The sequence shown here is derived from an EMBL/GenBank/DDBJ whole genome shotgun (WGS) entry which is preliminary data.</text>
</comment>
<evidence type="ECO:0000259" key="1">
    <source>
        <dbReference type="Pfam" id="PF05685"/>
    </source>
</evidence>
<dbReference type="PANTHER" id="PTHR35400">
    <property type="entry name" value="SLR1083 PROTEIN"/>
    <property type="match status" value="1"/>
</dbReference>
<dbReference type="SUPFAM" id="SSF52980">
    <property type="entry name" value="Restriction endonuclease-like"/>
    <property type="match status" value="1"/>
</dbReference>
<evidence type="ECO:0000313" key="2">
    <source>
        <dbReference type="EMBL" id="MBR8643188.1"/>
    </source>
</evidence>
<organism evidence="2 3">
    <name type="scientific">Streptomyces tuirus</name>
    <dbReference type="NCBI Taxonomy" id="68278"/>
    <lineage>
        <taxon>Bacteria</taxon>
        <taxon>Bacillati</taxon>
        <taxon>Actinomycetota</taxon>
        <taxon>Actinomycetes</taxon>
        <taxon>Kitasatosporales</taxon>
        <taxon>Streptomycetaceae</taxon>
        <taxon>Streptomyces</taxon>
    </lineage>
</organism>
<dbReference type="Pfam" id="PF05685">
    <property type="entry name" value="Uma2"/>
    <property type="match status" value="1"/>
</dbReference>
<keyword evidence="3" id="KW-1185">Reference proteome</keyword>
<dbReference type="InterPro" id="IPR012296">
    <property type="entry name" value="Nuclease_put_TT1808"/>
</dbReference>
<accession>A0A941J1C5</accession>
<keyword evidence="2" id="KW-0255">Endonuclease</keyword>
<dbReference type="EMBL" id="JAGTPG010000002">
    <property type="protein sequence ID" value="MBR8643188.1"/>
    <property type="molecule type" value="Genomic_DNA"/>
</dbReference>